<dbReference type="PRINTS" id="PR00834">
    <property type="entry name" value="PROTEASES2C"/>
</dbReference>
<keyword evidence="2" id="KW-0645">Protease</keyword>
<dbReference type="InterPro" id="IPR001940">
    <property type="entry name" value="Peptidase_S1C"/>
</dbReference>
<feature type="domain" description="PDZ" evidence="5">
    <location>
        <begin position="324"/>
        <end position="413"/>
    </location>
</feature>
<dbReference type="InterPro" id="IPR009003">
    <property type="entry name" value="Peptidase_S1_PA"/>
</dbReference>
<protein>
    <submittedName>
        <fullName evidence="6">PDZ domain-containing protein</fullName>
    </submittedName>
</protein>
<organism evidence="6 7">
    <name type="scientific">Nocardioides jishulii</name>
    <dbReference type="NCBI Taxonomy" id="2575440"/>
    <lineage>
        <taxon>Bacteria</taxon>
        <taxon>Bacillati</taxon>
        <taxon>Actinomycetota</taxon>
        <taxon>Actinomycetes</taxon>
        <taxon>Propionibacteriales</taxon>
        <taxon>Nocardioidaceae</taxon>
        <taxon>Nocardioides</taxon>
    </lineage>
</organism>
<keyword evidence="7" id="KW-1185">Reference proteome</keyword>
<evidence type="ECO:0000313" key="7">
    <source>
        <dbReference type="Proteomes" id="UP000307808"/>
    </source>
</evidence>
<feature type="region of interest" description="Disordered" evidence="4">
    <location>
        <begin position="92"/>
        <end position="119"/>
    </location>
</feature>
<comment type="caution">
    <text evidence="6">The sequence shown here is derived from an EMBL/GenBank/DDBJ whole genome shotgun (WGS) entry which is preliminary data.</text>
</comment>
<dbReference type="SUPFAM" id="SSF50494">
    <property type="entry name" value="Trypsin-like serine proteases"/>
    <property type="match status" value="1"/>
</dbReference>
<dbReference type="AlphaFoldDB" id="A0A4U2YTA9"/>
<dbReference type="InterPro" id="IPR001478">
    <property type="entry name" value="PDZ"/>
</dbReference>
<dbReference type="InterPro" id="IPR043504">
    <property type="entry name" value="Peptidase_S1_PA_chymotrypsin"/>
</dbReference>
<feature type="compositionally biased region" description="Polar residues" evidence="4">
    <location>
        <begin position="104"/>
        <end position="115"/>
    </location>
</feature>
<dbReference type="Pfam" id="PF13365">
    <property type="entry name" value="Trypsin_2"/>
    <property type="match status" value="1"/>
</dbReference>
<dbReference type="GO" id="GO:0004252">
    <property type="term" value="F:serine-type endopeptidase activity"/>
    <property type="evidence" value="ECO:0007669"/>
    <property type="project" value="InterPro"/>
</dbReference>
<dbReference type="Pfam" id="PF13180">
    <property type="entry name" value="PDZ_2"/>
    <property type="match status" value="1"/>
</dbReference>
<proteinExistence type="inferred from homology"/>
<sequence>MSNEPNSPNDPSDPRDPSGRPVPPATFYGQGGSSDPSSPPGSASAQGGGPSSPPPPPPTAPEKKARQAGAGIAVASLVLGLLGGVGGAAAYDRWGDDDSTSSSRNTSKVVDQGRSSADDGTVEGVAARVLPSVVRIDVASEQAAGSGSGIILSSDGQILTNEHVVAGAGEGASLRVSFDDGTRADAKVLGTDPLTDTALIQAEGVTDLTPATIGKSSNLQVGQQVVAIGSPFGLDATVTSGIISALNRPVNVGTADNQGNSTTYPAIQTDAAINPGNSGGPLVDMTGSVVGINSSIRTASSGSGQESGSIGLGFAIPIDEILPIIDQMKEGEKPTHARLGIRVSDTEGTDSDTVGALVREVNQDAAAEAAGLKPGDVITKIDDKPIDGADALVATVRSFRPGDEVKVTFVRDGKERTVDLKLGSDADE</sequence>
<dbReference type="RefSeq" id="WP_137065182.1">
    <property type="nucleotide sequence ID" value="NZ_CP040748.1"/>
</dbReference>
<evidence type="ECO:0000256" key="2">
    <source>
        <dbReference type="ARBA" id="ARBA00022670"/>
    </source>
</evidence>
<dbReference type="EMBL" id="SZPY01000001">
    <property type="protein sequence ID" value="TKI64728.1"/>
    <property type="molecule type" value="Genomic_DNA"/>
</dbReference>
<dbReference type="PANTHER" id="PTHR43343:SF3">
    <property type="entry name" value="PROTEASE DO-LIKE 8, CHLOROPLASTIC"/>
    <property type="match status" value="1"/>
</dbReference>
<evidence type="ECO:0000256" key="1">
    <source>
        <dbReference type="ARBA" id="ARBA00010541"/>
    </source>
</evidence>
<dbReference type="PANTHER" id="PTHR43343">
    <property type="entry name" value="PEPTIDASE S12"/>
    <property type="match status" value="1"/>
</dbReference>
<dbReference type="Gene3D" id="2.30.42.10">
    <property type="match status" value="1"/>
</dbReference>
<feature type="compositionally biased region" description="Low complexity" evidence="4">
    <location>
        <begin position="1"/>
        <end position="10"/>
    </location>
</feature>
<accession>A0A4U2YTA9</accession>
<dbReference type="Gene3D" id="2.40.10.10">
    <property type="entry name" value="Trypsin-like serine proteases"/>
    <property type="match status" value="2"/>
</dbReference>
<feature type="compositionally biased region" description="Pro residues" evidence="4">
    <location>
        <begin position="51"/>
        <end position="60"/>
    </location>
</feature>
<dbReference type="PROSITE" id="PS50106">
    <property type="entry name" value="PDZ"/>
    <property type="match status" value="1"/>
</dbReference>
<dbReference type="GO" id="GO:0006508">
    <property type="term" value="P:proteolysis"/>
    <property type="evidence" value="ECO:0007669"/>
    <property type="project" value="UniProtKB-KW"/>
</dbReference>
<dbReference type="InterPro" id="IPR051201">
    <property type="entry name" value="Chloro_Bact_Ser_Proteases"/>
</dbReference>
<gene>
    <name evidence="6" type="ORF">FC770_06325</name>
</gene>
<evidence type="ECO:0000259" key="5">
    <source>
        <dbReference type="PROSITE" id="PS50106"/>
    </source>
</evidence>
<reference evidence="6 7" key="1">
    <citation type="submission" date="2019-04" db="EMBL/GenBank/DDBJ databases">
        <authorList>
            <person name="Dong K."/>
        </authorList>
    </citation>
    <scope>NUCLEOTIDE SEQUENCE [LARGE SCALE GENOMIC DNA]</scope>
    <source>
        <strain evidence="7">dk3543</strain>
    </source>
</reference>
<feature type="region of interest" description="Disordered" evidence="4">
    <location>
        <begin position="1"/>
        <end position="68"/>
    </location>
</feature>
<feature type="compositionally biased region" description="Low complexity" evidence="4">
    <location>
        <begin position="33"/>
        <end position="45"/>
    </location>
</feature>
<evidence type="ECO:0000256" key="4">
    <source>
        <dbReference type="SAM" id="MobiDB-lite"/>
    </source>
</evidence>
<evidence type="ECO:0000313" key="6">
    <source>
        <dbReference type="EMBL" id="TKI64728.1"/>
    </source>
</evidence>
<comment type="similarity">
    <text evidence="1">Belongs to the peptidase S1C family.</text>
</comment>
<dbReference type="SUPFAM" id="SSF50156">
    <property type="entry name" value="PDZ domain-like"/>
    <property type="match status" value="1"/>
</dbReference>
<dbReference type="InterPro" id="IPR036034">
    <property type="entry name" value="PDZ_sf"/>
</dbReference>
<dbReference type="Proteomes" id="UP000307808">
    <property type="component" value="Unassembled WGS sequence"/>
</dbReference>
<dbReference type="OrthoDB" id="9758917at2"/>
<evidence type="ECO:0000256" key="3">
    <source>
        <dbReference type="ARBA" id="ARBA00022801"/>
    </source>
</evidence>
<dbReference type="SMART" id="SM00228">
    <property type="entry name" value="PDZ"/>
    <property type="match status" value="1"/>
</dbReference>
<name>A0A4U2YTA9_9ACTN</name>
<keyword evidence="3" id="KW-0378">Hydrolase</keyword>